<evidence type="ECO:0000313" key="2">
    <source>
        <dbReference type="Proteomes" id="UP000024404"/>
    </source>
</evidence>
<dbReference type="Proteomes" id="UP000024404">
    <property type="component" value="Unassembled WGS sequence"/>
</dbReference>
<dbReference type="AlphaFoldDB" id="A0A2K6W307"/>
<reference evidence="1" key="2">
    <citation type="submission" date="2018-02" db="UniProtKB">
        <authorList>
            <consortium name="EnsemblMetazoa"/>
        </authorList>
    </citation>
    <scope>IDENTIFICATION</scope>
</reference>
<protein>
    <submittedName>
        <fullName evidence="1">Uncharacterized protein</fullName>
    </submittedName>
</protein>
<name>A0A2K6W307_ONCVO</name>
<dbReference type="EMBL" id="CMVM020000144">
    <property type="status" value="NOT_ANNOTATED_CDS"/>
    <property type="molecule type" value="Genomic_DNA"/>
</dbReference>
<accession>A0A2K6W307</accession>
<reference evidence="2" key="1">
    <citation type="submission" date="2013-10" db="EMBL/GenBank/DDBJ databases">
        <title>Genome sequencing of Onchocerca volvulus.</title>
        <authorList>
            <person name="Cotton J."/>
            <person name="Tsai J."/>
            <person name="Stanley E."/>
            <person name="Tracey A."/>
            <person name="Holroyd N."/>
            <person name="Lustigman S."/>
            <person name="Berriman M."/>
        </authorList>
    </citation>
    <scope>NUCLEOTIDE SEQUENCE</scope>
</reference>
<keyword evidence="2" id="KW-1185">Reference proteome</keyword>
<evidence type="ECO:0000313" key="1">
    <source>
        <dbReference type="EnsemblMetazoa" id="OVOC4732.1"/>
    </source>
</evidence>
<organism evidence="1 2">
    <name type="scientific">Onchocerca volvulus</name>
    <dbReference type="NCBI Taxonomy" id="6282"/>
    <lineage>
        <taxon>Eukaryota</taxon>
        <taxon>Metazoa</taxon>
        <taxon>Ecdysozoa</taxon>
        <taxon>Nematoda</taxon>
        <taxon>Chromadorea</taxon>
        <taxon>Rhabditida</taxon>
        <taxon>Spirurina</taxon>
        <taxon>Spiruromorpha</taxon>
        <taxon>Filarioidea</taxon>
        <taxon>Onchocercidae</taxon>
        <taxon>Onchocerca</taxon>
    </lineage>
</organism>
<dbReference type="EnsemblMetazoa" id="OVOC4732.2">
    <property type="protein sequence ID" value="OVOC4732.2"/>
    <property type="gene ID" value="WBGene00241541"/>
</dbReference>
<proteinExistence type="predicted"/>
<sequence>MPSRLGPRSGSAVVQQIPRQVKKVSVPIVPDSNTQKYRTCQTNIVKPVAAEDFYHLERPVVLQQRNGLLESRKYCKSKLYSFLSNMKISMIGVQDLPFFSRTLHKFPIYFSITVFCQKIY</sequence>
<dbReference type="EnsemblMetazoa" id="OVOC4732.1">
    <property type="protein sequence ID" value="OVOC4732.1"/>
    <property type="gene ID" value="WBGene00241541"/>
</dbReference>